<dbReference type="Proteomes" id="UP000075920">
    <property type="component" value="Unassembled WGS sequence"/>
</dbReference>
<evidence type="ECO:0000259" key="17">
    <source>
        <dbReference type="PROSITE" id="PS50157"/>
    </source>
</evidence>
<dbReference type="PROSITE" id="PS51915">
    <property type="entry name" value="ZAD"/>
    <property type="match status" value="3"/>
</dbReference>
<feature type="binding site" evidence="15">
    <location>
        <position position="1272"/>
    </location>
    <ligand>
        <name>Zn(2+)</name>
        <dbReference type="ChEBI" id="CHEBI:29105"/>
    </ligand>
</feature>
<dbReference type="GO" id="GO:0043015">
    <property type="term" value="F:gamma-tubulin binding"/>
    <property type="evidence" value="ECO:0007669"/>
    <property type="project" value="InterPro"/>
</dbReference>
<feature type="binding site" evidence="15">
    <location>
        <position position="1329"/>
    </location>
    <ligand>
        <name>Zn(2+)</name>
        <dbReference type="ChEBI" id="CHEBI:29105"/>
    </ligand>
</feature>
<dbReference type="STRING" id="112268.A0A182WKF9"/>
<dbReference type="SUPFAM" id="SSF57667">
    <property type="entry name" value="beta-beta-alpha zinc fingers"/>
    <property type="match status" value="2"/>
</dbReference>
<keyword evidence="5 15" id="KW-0479">Metal-binding</keyword>
<organism evidence="20 21">
    <name type="scientific">Anopheles minimus</name>
    <dbReference type="NCBI Taxonomy" id="112268"/>
    <lineage>
        <taxon>Eukaryota</taxon>
        <taxon>Metazoa</taxon>
        <taxon>Ecdysozoa</taxon>
        <taxon>Arthropoda</taxon>
        <taxon>Hexapoda</taxon>
        <taxon>Insecta</taxon>
        <taxon>Pterygota</taxon>
        <taxon>Neoptera</taxon>
        <taxon>Endopterygota</taxon>
        <taxon>Diptera</taxon>
        <taxon>Nematocera</taxon>
        <taxon>Culicoidea</taxon>
        <taxon>Culicidae</taxon>
        <taxon>Anophelinae</taxon>
        <taxon>Anopheles</taxon>
    </lineage>
</organism>
<evidence type="ECO:0000256" key="1">
    <source>
        <dbReference type="ARBA" id="ARBA00004300"/>
    </source>
</evidence>
<keyword evidence="3" id="KW-0963">Cytoplasm</keyword>
<protein>
    <recommendedName>
        <fullName evidence="10">Gamma-tubulin complex component 2</fullName>
    </recommendedName>
</protein>
<dbReference type="Gene3D" id="3.30.160.60">
    <property type="entry name" value="Classic Zinc Finger"/>
    <property type="match status" value="3"/>
</dbReference>
<dbReference type="PROSITE" id="PS00028">
    <property type="entry name" value="ZINC_FINGER_C2H2_1"/>
    <property type="match status" value="6"/>
</dbReference>
<evidence type="ECO:0000256" key="6">
    <source>
        <dbReference type="ARBA" id="ARBA00022771"/>
    </source>
</evidence>
<keyword evidence="21" id="KW-1185">Reference proteome</keyword>
<evidence type="ECO:0000313" key="21">
    <source>
        <dbReference type="Proteomes" id="UP000075920"/>
    </source>
</evidence>
<evidence type="ECO:0000256" key="9">
    <source>
        <dbReference type="ARBA" id="ARBA00023212"/>
    </source>
</evidence>
<proteinExistence type="inferred from homology"/>
<feature type="domain" description="THAP-type" evidence="18">
    <location>
        <begin position="1109"/>
        <end position="1202"/>
    </location>
</feature>
<feature type="domain" description="C2H2-type" evidence="17">
    <location>
        <begin position="2255"/>
        <end position="2282"/>
    </location>
</feature>
<feature type="binding site" evidence="15">
    <location>
        <position position="988"/>
    </location>
    <ligand>
        <name>Zn(2+)</name>
        <dbReference type="ChEBI" id="CHEBI:29105"/>
    </ligand>
</feature>
<accession>A0A182WKF9</accession>
<evidence type="ECO:0000256" key="14">
    <source>
        <dbReference type="PROSITE-ProRule" id="PRU00309"/>
    </source>
</evidence>
<dbReference type="VEuPathDB" id="VectorBase:AMIN010887"/>
<dbReference type="InterPro" id="IPR012934">
    <property type="entry name" value="Znf_AD"/>
</dbReference>
<feature type="domain" description="ZAD" evidence="19">
    <location>
        <begin position="986"/>
        <end position="1071"/>
    </location>
</feature>
<keyword evidence="4" id="KW-0493">Microtubule</keyword>
<dbReference type="SMART" id="SM00692">
    <property type="entry name" value="DM3"/>
    <property type="match status" value="3"/>
</dbReference>
<evidence type="ECO:0000256" key="5">
    <source>
        <dbReference type="ARBA" id="ARBA00022723"/>
    </source>
</evidence>
<dbReference type="EnsemblMetazoa" id="AMIN010887-RA">
    <property type="protein sequence ID" value="AMIN010887-PA"/>
    <property type="gene ID" value="AMIN010887"/>
</dbReference>
<feature type="binding site" evidence="15">
    <location>
        <position position="1814"/>
    </location>
    <ligand>
        <name>Zn(2+)</name>
        <dbReference type="ChEBI" id="CHEBI:29105"/>
    </ligand>
</feature>
<dbReference type="PANTHER" id="PTHR19302">
    <property type="entry name" value="GAMMA TUBULIN COMPLEX PROTEIN"/>
    <property type="match status" value="1"/>
</dbReference>
<sequence length="2362" mass="272150">MLESVYRSKRLAILLAQLFKTIPNGGKYVEMYASANPKESYPALVLVLNRFASDLKTQHAEKVAAAQQQQEQSVQQQSVKSEAAGPAQLSSEPVHKRVSLFESPPLSSTRIAPEPVTPENVQEIKEKLVQATSGAAINRLSSSASLPPGSIIPTHHHNYPSLSRPCFEFSHRKPPIVAWNFNYDELYPLQSKVNLAAIPVASQEPIVLKEVLNCLIGVKGTLIMPKKCSSSVDPDGSLPVEFQLSNQLTDSCRDMVVEVLPLAANYSCVQSFIEGSSILEGGVVLHAFRSVLKTIMTDYYLSIAQLDDLRCRRGLSMQRLIQFLKPVFPTMEELAATVSEIRRNNSRGGQVLSLLHDRITAKSGTNHAQKVLVHLIESAAIPFMEMLQLWIYRGIINDPQQEFFIDHSSMELTENELVDYWEKQYTIRNEKVPCFLAKYADIILRTGKYLNVVRVCGGADFQPGNSSGTDTINSTATPGKQLEYKHFDQSYIDVIEEAYNFASSSLLNLIMNKYDLMGRLMSVKRYFLLYQGDFITEFMDAVEEDLRKNVDTLHPLRLANLLDVALGLSSAKHDVYNEDLKTMLLPYGIVTQISKIVNNEDAFVDTLSDTSQLKGIECFTFTYKAKWPVSIVLNLWTISKYQMIFRQLFYLKYVERILCRVWIANNKTRQFAPNPAKLYRSAFTLRQKMLIAIQSFESYMMIEVIEPNWHIFYQNMKQVKNIDDVLNYHQDFLDQCLKNCMLTVPDLLKPIINLCNICIKFCDFLATATAMGPTETFSERVEQFRHDFTDQLMMLLRKIADVATLSTSERFINLIYSLRTMPFSCCSATFCKNNRYNVNRRGLDITFHTFPPHHYPQIKRWVEFCKREENWIPHKHSVLCSVHFREDDFQMVNSPVIKQGRRIRHLNANAYPTVVNRTPITVSKREKIDKVRKQLLEKLYTKPEEDNEQAMGTDHTYSEAKADHTEKKGPVDGCRKSIFFLQRYPNVCAFCLRIMHDTNLFLPLTHYHDELECTIEQKFDEITGDPMDQEDRSDVHQLLPDKVCSECVAMVVKFHQYQRQLECIKKFSTGIAHLLYGNQQPLENLYKDHGLYLVNILKRLDTAQAVAAMTNSTCAAASCSYNRRNVRKLQLDIVFHTFPRVPILRQKWIKFCARGADWTPKSNEAICSVHFKEDDYQMAMSPLMRSASSFRRLHLSAVPSILKGSPVPIEKRRQMDEKVRQQLLDELYGKDALVRDNDHSYDDIYNIDNIKQKQPKPLDKLVYRLQKFPNVCMLCLKEDISEENLFSPFNLYHDDLECTIEQMYEEVTGEPTDNMDIHHLLPDKVCEECMEALITFYQYQRQLKCLKRFTIGMAHLVQGNKSPMQTLFGEQNTYLVSLLQSLKICEGTEDKMTCERLEKEVATYRQVTTKHSLYEQANHEVEQIIPTIPIVESEHEYEYEELIEEDEPVVDVDTVSPSPAPPEPYEIIGWKKVSTARGRPRKRVLGAVTNATFMCPYLDVCKLWFGDDATLQNHVRNDHKYFKCRTCGAKIKFYDLYKKHIESHAIARALLLCHNQKSSNKESKCSICQKPFQRNICYFIVLVNNKHTVMPNSKCAAAFCNNKRAEARKRKLDIIFHVFPADEPLRSKWIQFCKRGEDWTPFKTDAVCSVHFKKHDYQMANSPRVWGKNLRRLHLNAFPTIMDGSVNTIYKRQKLDEQNRKQLLEELYHKTQPTIDLSTDRDHTYSGVTVEEDLEATSIVLQKIVYRLQKFPNVCAFCFKTITDEKLFSPFAYYHDELECTIEQKFEEFTGVTMDEEDRASLHHLLPDKVCTECLEALITFHHYQKQLECMRKFTTGLAHLLKGNRKPLQDLYEELGSYLVNVLKSFNICQGPEDKVTFERLEQEVASYGRIKKYTIFEQDQPADDTNAIPLQTEHENDDRTGSKKWICPYDEICREWFLDEASLQEHIRDGHKWFKCRTCGAKIKFYDLYKKHSESHAIARALLLSHNSKGSKWKCEVCGEVLRSEDLLKRHEKIHSAEGNYVCGSCLEAFVSEDKFNNHTCGLSSTSIEATERPEVEEDFECELEEDSNSNERRSQATQNYDQYAASDMKKFYPPGGPIPSNAAPQNAESSSLQLHFASLAGLDLGKRLGQQDVYFKNPYNTESEEEDSTGAGNGTHVPAINTTRTKQPRKRNGSGKRKQKSPKVESPAEIALRKFPCPECPLSFKTGYHLKRHHATIHQDQRFPCTVCHTSYGRREKLRAHLELIHKIQSYFVCEICLVSYESDDLLQRHVYRHEHPKPLECGTCLTPNARSSDGSYGGNHTCITYQTNYECCGKDFGYHYYYNRHMLTVHNIKTNARVKLPKGTLLSQFRAMRSSRGS</sequence>
<dbReference type="SMART" id="SM00355">
    <property type="entry name" value="ZnF_C2H2"/>
    <property type="match status" value="9"/>
</dbReference>
<evidence type="ECO:0000256" key="2">
    <source>
        <dbReference type="ARBA" id="ARBA00010337"/>
    </source>
</evidence>
<dbReference type="Pfam" id="PF05485">
    <property type="entry name" value="THAP"/>
    <property type="match status" value="3"/>
</dbReference>
<feature type="compositionally biased region" description="Basic residues" evidence="16">
    <location>
        <begin position="2169"/>
        <end position="2184"/>
    </location>
</feature>
<feature type="domain" description="ZAD" evidence="19">
    <location>
        <begin position="1270"/>
        <end position="1353"/>
    </location>
</feature>
<keyword evidence="9" id="KW-0206">Cytoskeleton</keyword>
<dbReference type="GO" id="GO:0008270">
    <property type="term" value="F:zinc ion binding"/>
    <property type="evidence" value="ECO:0007669"/>
    <property type="project" value="UniProtKB-UniRule"/>
</dbReference>
<dbReference type="InterPro" id="IPR006612">
    <property type="entry name" value="THAP_Znf"/>
</dbReference>
<evidence type="ECO:0000256" key="3">
    <source>
        <dbReference type="ARBA" id="ARBA00022490"/>
    </source>
</evidence>
<dbReference type="InterPro" id="IPR041470">
    <property type="entry name" value="GCP_N"/>
</dbReference>
<evidence type="ECO:0000256" key="12">
    <source>
        <dbReference type="ARBA" id="ARBA00093572"/>
    </source>
</evidence>
<name>A0A182WKF9_9DIPT</name>
<dbReference type="InterPro" id="IPR036236">
    <property type="entry name" value="Znf_C2H2_sf"/>
</dbReference>
<evidence type="ECO:0000256" key="4">
    <source>
        <dbReference type="ARBA" id="ARBA00022701"/>
    </source>
</evidence>
<feature type="domain" description="ZAD" evidence="19">
    <location>
        <begin position="1753"/>
        <end position="1838"/>
    </location>
</feature>
<evidence type="ECO:0000313" key="20">
    <source>
        <dbReference type="EnsemblMetazoa" id="AMIN010887-PA"/>
    </source>
</evidence>
<evidence type="ECO:0000256" key="13">
    <source>
        <dbReference type="PROSITE-ProRule" id="PRU00042"/>
    </source>
</evidence>
<dbReference type="Pfam" id="PF04130">
    <property type="entry name" value="GCP_C_terminal"/>
    <property type="match status" value="1"/>
</dbReference>
<feature type="region of interest" description="Disordered" evidence="16">
    <location>
        <begin position="943"/>
        <end position="966"/>
    </location>
</feature>
<evidence type="ECO:0000256" key="10">
    <source>
        <dbReference type="ARBA" id="ARBA00071900"/>
    </source>
</evidence>
<dbReference type="GO" id="GO:0051011">
    <property type="term" value="F:microtubule minus-end binding"/>
    <property type="evidence" value="ECO:0007669"/>
    <property type="project" value="TreeGrafter"/>
</dbReference>
<comment type="function">
    <text evidence="11">Component of the gamma-tubulin ring complex (gTuRC) which mediates microtubule nucleation. The gTuRC regulates the minus-end nucleation of alpha-beta tubulin heterodimers that grow into microtubule protafilaments, a critical step in centrosome duplication and spindle formation. Plays a role in neuronal migration.</text>
</comment>
<feature type="domain" description="C2H2-type" evidence="17">
    <location>
        <begin position="1995"/>
        <end position="2022"/>
    </location>
</feature>
<dbReference type="Gene3D" id="6.20.210.20">
    <property type="entry name" value="THAP domain"/>
    <property type="match status" value="1"/>
</dbReference>
<evidence type="ECO:0000256" key="16">
    <source>
        <dbReference type="SAM" id="MobiDB-lite"/>
    </source>
</evidence>
<evidence type="ECO:0000256" key="8">
    <source>
        <dbReference type="ARBA" id="ARBA00023125"/>
    </source>
</evidence>
<dbReference type="GO" id="GO:0005874">
    <property type="term" value="C:microtubule"/>
    <property type="evidence" value="ECO:0007669"/>
    <property type="project" value="UniProtKB-KW"/>
</dbReference>
<feature type="binding site" evidence="15">
    <location>
        <position position="1044"/>
    </location>
    <ligand>
        <name>Zn(2+)</name>
        <dbReference type="ChEBI" id="CHEBI:29105"/>
    </ligand>
</feature>
<reference evidence="20" key="2">
    <citation type="submission" date="2020-05" db="UniProtKB">
        <authorList>
            <consortium name="EnsemblMetazoa"/>
        </authorList>
    </citation>
    <scope>IDENTIFICATION</scope>
    <source>
        <strain evidence="20">MINIMUS1</strain>
    </source>
</reference>
<evidence type="ECO:0000256" key="15">
    <source>
        <dbReference type="PROSITE-ProRule" id="PRU01263"/>
    </source>
</evidence>
<dbReference type="Pfam" id="PF00096">
    <property type="entry name" value="zf-C2H2"/>
    <property type="match status" value="1"/>
</dbReference>
<feature type="region of interest" description="Disordered" evidence="16">
    <location>
        <begin position="2090"/>
        <end position="2112"/>
    </location>
</feature>
<feature type="region of interest" description="Disordered" evidence="16">
    <location>
        <begin position="74"/>
        <end position="94"/>
    </location>
</feature>
<dbReference type="InterPro" id="IPR013087">
    <property type="entry name" value="Znf_C2H2_type"/>
</dbReference>
<feature type="domain" description="C2H2-type" evidence="17">
    <location>
        <begin position="2226"/>
        <end position="2249"/>
    </location>
</feature>
<dbReference type="InterPro" id="IPR038441">
    <property type="entry name" value="THAP_Znf_sf"/>
</dbReference>
<feature type="binding site" evidence="15">
    <location>
        <position position="991"/>
    </location>
    <ligand>
        <name>Zn(2+)</name>
        <dbReference type="ChEBI" id="CHEBI:29105"/>
    </ligand>
</feature>
<dbReference type="SMART" id="SM00868">
    <property type="entry name" value="zf-AD"/>
    <property type="match status" value="3"/>
</dbReference>
<evidence type="ECO:0000256" key="7">
    <source>
        <dbReference type="ARBA" id="ARBA00022833"/>
    </source>
</evidence>
<comment type="similarity">
    <text evidence="2">Belongs to the TUBGCP family.</text>
</comment>
<evidence type="ECO:0000256" key="11">
    <source>
        <dbReference type="ARBA" id="ARBA00093403"/>
    </source>
</evidence>
<dbReference type="Pfam" id="PF17681">
    <property type="entry name" value="GCP_N_terminal"/>
    <property type="match status" value="1"/>
</dbReference>
<dbReference type="PROSITE" id="PS50157">
    <property type="entry name" value="ZINC_FINGER_C2H2_2"/>
    <property type="match status" value="4"/>
</dbReference>
<feature type="domain" description="THAP-type" evidence="18">
    <location>
        <begin position="821"/>
        <end position="915"/>
    </location>
</feature>
<dbReference type="FunFam" id="1.20.120.1900:FF:000002">
    <property type="entry name" value="Gamma-tubulin complex component"/>
    <property type="match status" value="1"/>
</dbReference>
<feature type="binding site" evidence="15">
    <location>
        <position position="1758"/>
    </location>
    <ligand>
        <name>Zn(2+)</name>
        <dbReference type="ChEBI" id="CHEBI:29105"/>
    </ligand>
</feature>
<evidence type="ECO:0000259" key="19">
    <source>
        <dbReference type="PROSITE" id="PS51915"/>
    </source>
</evidence>
<dbReference type="GO" id="GO:0003677">
    <property type="term" value="F:DNA binding"/>
    <property type="evidence" value="ECO:0007669"/>
    <property type="project" value="UniProtKB-UniRule"/>
</dbReference>
<dbReference type="PANTHER" id="PTHR19302:SF13">
    <property type="entry name" value="GAMMA-TUBULIN COMPLEX COMPONENT 2"/>
    <property type="match status" value="1"/>
</dbReference>
<feature type="compositionally biased region" description="Basic and acidic residues" evidence="16">
    <location>
        <begin position="956"/>
        <end position="966"/>
    </location>
</feature>
<feature type="domain" description="C2H2-type" evidence="17">
    <location>
        <begin position="2198"/>
        <end position="2226"/>
    </location>
</feature>
<evidence type="ECO:0000259" key="18">
    <source>
        <dbReference type="PROSITE" id="PS50950"/>
    </source>
</evidence>
<dbReference type="GO" id="GO:0051225">
    <property type="term" value="P:spindle assembly"/>
    <property type="evidence" value="ECO:0007669"/>
    <property type="project" value="TreeGrafter"/>
</dbReference>
<comment type="subunit">
    <text evidence="12">Component of the gamma-tubulin ring complex (gTuRC) consisting of TUBGCP2, TUBGCP3, TUBGCP4, TUBGCP5 and TUBGCP6 and gamma-tubulin TUBG1 or TUBG2. TUBGCP2, TUBGCP3, TUBGCP4, TUBGCP5 and TUBGCP6 assemble in a 5:5:2:1:1 stoichiometry; each is associated with a gamma-tubulin, thereby arranging 14 gamma-tubulins in a helical manner. Gamma-tubulin at the first position is blocked by TUBGCP3 at the last position, allowing 13 protafilaments to grow into a microtubule. The gTuRC (via TUBGCP3 and TUBGCP6) interacts with ACTB and MZT1; the interactions form a luminal bridge that stabilizes the initial structure during complex assembly. The gTuRC (via TUBGCP2) interacts with MZT2A/MZT2B and CDK5RAP2 (via CM1 motif); the interactions play a role in gTuRC activation. Interacts with ATF5; the ATF5:PCNT:polyglutamylated tubulin (PGT) tripartite unites the mother centriole and the pericentriolar material (PCM) in the centrosome.</text>
</comment>
<keyword evidence="6 13" id="KW-0863">Zinc-finger</keyword>
<keyword evidence="8 14" id="KW-0238">DNA-binding</keyword>
<feature type="binding site" evidence="15">
    <location>
        <position position="1811"/>
    </location>
    <ligand>
        <name>Zn(2+)</name>
        <dbReference type="ChEBI" id="CHEBI:29105"/>
    </ligand>
</feature>
<reference evidence="21" key="1">
    <citation type="submission" date="2013-03" db="EMBL/GenBank/DDBJ databases">
        <title>The Genome Sequence of Anopheles minimus MINIMUS1.</title>
        <authorList>
            <consortium name="The Broad Institute Genomics Platform"/>
            <person name="Neafsey D.E."/>
            <person name="Walton C."/>
            <person name="Walker B."/>
            <person name="Young S.K."/>
            <person name="Zeng Q."/>
            <person name="Gargeya S."/>
            <person name="Fitzgerald M."/>
            <person name="Haas B."/>
            <person name="Abouelleil A."/>
            <person name="Allen A.W."/>
            <person name="Alvarado L."/>
            <person name="Arachchi H.M."/>
            <person name="Berlin A.M."/>
            <person name="Chapman S.B."/>
            <person name="Gainer-Dewar J."/>
            <person name="Goldberg J."/>
            <person name="Griggs A."/>
            <person name="Gujja S."/>
            <person name="Hansen M."/>
            <person name="Howarth C."/>
            <person name="Imamovic A."/>
            <person name="Ireland A."/>
            <person name="Larimer J."/>
            <person name="McCowan C."/>
            <person name="Murphy C."/>
            <person name="Pearson M."/>
            <person name="Poon T.W."/>
            <person name="Priest M."/>
            <person name="Roberts A."/>
            <person name="Saif S."/>
            <person name="Shea T."/>
            <person name="Sisk P."/>
            <person name="Sykes S."/>
            <person name="Wortman J."/>
            <person name="Nusbaum C."/>
            <person name="Birren B."/>
        </authorList>
    </citation>
    <scope>NUCLEOTIDE SEQUENCE [LARGE SCALE GENOMIC DNA]</scope>
    <source>
        <strain evidence="21">MINIMUS1</strain>
    </source>
</reference>
<dbReference type="InterPro" id="IPR042241">
    <property type="entry name" value="GCP_C_sf"/>
</dbReference>
<dbReference type="PROSITE" id="PS50950">
    <property type="entry name" value="ZF_THAP"/>
    <property type="match status" value="3"/>
</dbReference>
<feature type="binding site" evidence="15">
    <location>
        <position position="1275"/>
    </location>
    <ligand>
        <name>Zn(2+)</name>
        <dbReference type="ChEBI" id="CHEBI:29105"/>
    </ligand>
</feature>
<feature type="binding site" evidence="15">
    <location>
        <position position="1755"/>
    </location>
    <ligand>
        <name>Zn(2+)</name>
        <dbReference type="ChEBI" id="CHEBI:29105"/>
    </ligand>
</feature>
<dbReference type="GO" id="GO:0005634">
    <property type="term" value="C:nucleus"/>
    <property type="evidence" value="ECO:0007669"/>
    <property type="project" value="InterPro"/>
</dbReference>
<feature type="binding site" evidence="15">
    <location>
        <position position="1326"/>
    </location>
    <ligand>
        <name>Zn(2+)</name>
        <dbReference type="ChEBI" id="CHEBI:29105"/>
    </ligand>
</feature>
<dbReference type="GO" id="GO:0000278">
    <property type="term" value="P:mitotic cell cycle"/>
    <property type="evidence" value="ECO:0007669"/>
    <property type="project" value="TreeGrafter"/>
</dbReference>
<dbReference type="GO" id="GO:0007020">
    <property type="term" value="P:microtubule nucleation"/>
    <property type="evidence" value="ECO:0007669"/>
    <property type="project" value="InterPro"/>
</dbReference>
<dbReference type="SMART" id="SM00980">
    <property type="entry name" value="THAP"/>
    <property type="match status" value="3"/>
</dbReference>
<feature type="domain" description="THAP-type" evidence="18">
    <location>
        <begin position="1590"/>
        <end position="1682"/>
    </location>
</feature>
<keyword evidence="7 15" id="KW-0862">Zinc</keyword>
<dbReference type="GO" id="GO:0051321">
    <property type="term" value="P:meiotic cell cycle"/>
    <property type="evidence" value="ECO:0007669"/>
    <property type="project" value="TreeGrafter"/>
</dbReference>
<dbReference type="GO" id="GO:0000930">
    <property type="term" value="C:gamma-tubulin complex"/>
    <property type="evidence" value="ECO:0007669"/>
    <property type="project" value="TreeGrafter"/>
</dbReference>
<feature type="binding site" evidence="15">
    <location>
        <position position="1047"/>
    </location>
    <ligand>
        <name>Zn(2+)</name>
        <dbReference type="ChEBI" id="CHEBI:29105"/>
    </ligand>
</feature>
<comment type="subcellular location">
    <subcellularLocation>
        <location evidence="1">Cytoplasm</location>
        <location evidence="1">Cytoskeleton</location>
        <location evidence="1">Microtubule organizing center</location>
        <location evidence="1">Centrosome</location>
    </subcellularLocation>
</comment>
<dbReference type="Gene3D" id="1.20.120.1900">
    <property type="entry name" value="Gamma-tubulin complex, C-terminal domain"/>
    <property type="match status" value="1"/>
</dbReference>
<dbReference type="GO" id="GO:0031122">
    <property type="term" value="P:cytoplasmic microtubule organization"/>
    <property type="evidence" value="ECO:0007669"/>
    <property type="project" value="TreeGrafter"/>
</dbReference>
<dbReference type="GO" id="GO:0005813">
    <property type="term" value="C:centrosome"/>
    <property type="evidence" value="ECO:0007669"/>
    <property type="project" value="UniProtKB-SubCell"/>
</dbReference>
<feature type="region of interest" description="Disordered" evidence="16">
    <location>
        <begin position="2144"/>
        <end position="2190"/>
    </location>
</feature>
<feature type="compositionally biased region" description="Low complexity" evidence="16">
    <location>
        <begin position="74"/>
        <end position="84"/>
    </location>
</feature>
<dbReference type="GO" id="GO:0000922">
    <property type="term" value="C:spindle pole"/>
    <property type="evidence" value="ECO:0007669"/>
    <property type="project" value="InterPro"/>
</dbReference>
<dbReference type="SUPFAM" id="SSF57716">
    <property type="entry name" value="Glucocorticoid receptor-like (DNA-binding domain)"/>
    <property type="match status" value="3"/>
</dbReference>
<dbReference type="InterPro" id="IPR040457">
    <property type="entry name" value="GCP_C"/>
</dbReference>
<dbReference type="InterPro" id="IPR007259">
    <property type="entry name" value="GCP"/>
</dbReference>